<proteinExistence type="predicted"/>
<gene>
    <name evidence="1" type="ORF">SAMN06295920_103331</name>
</gene>
<protein>
    <submittedName>
        <fullName evidence="1">Uncharacterized protein</fullName>
    </submittedName>
</protein>
<evidence type="ECO:0000313" key="1">
    <source>
        <dbReference type="EMBL" id="SKB51442.1"/>
    </source>
</evidence>
<reference evidence="2" key="1">
    <citation type="submission" date="2017-02" db="EMBL/GenBank/DDBJ databases">
        <authorList>
            <person name="Varghese N."/>
            <person name="Submissions S."/>
        </authorList>
    </citation>
    <scope>NUCLEOTIDE SEQUENCE [LARGE SCALE GENOMIC DNA]</scope>
    <source>
        <strain evidence="2">UM2</strain>
    </source>
</reference>
<organism evidence="1 2">
    <name type="scientific">Rhizorhabdus histidinilytica</name>
    <dbReference type="NCBI Taxonomy" id="439228"/>
    <lineage>
        <taxon>Bacteria</taxon>
        <taxon>Pseudomonadati</taxon>
        <taxon>Pseudomonadota</taxon>
        <taxon>Alphaproteobacteria</taxon>
        <taxon>Sphingomonadales</taxon>
        <taxon>Sphingomonadaceae</taxon>
        <taxon>Rhizorhabdus</taxon>
    </lineage>
</organism>
<evidence type="ECO:0000313" key="2">
    <source>
        <dbReference type="Proteomes" id="UP000189818"/>
    </source>
</evidence>
<dbReference type="Proteomes" id="UP000189818">
    <property type="component" value="Unassembled WGS sequence"/>
</dbReference>
<dbReference type="STRING" id="439228.SAMN06295920_103331"/>
<dbReference type="EMBL" id="FUYM01000003">
    <property type="protein sequence ID" value="SKB51442.1"/>
    <property type="molecule type" value="Genomic_DNA"/>
</dbReference>
<keyword evidence="2" id="KW-1185">Reference proteome</keyword>
<dbReference type="AlphaFoldDB" id="A0A1T5BVQ7"/>
<name>A0A1T5BVQ7_9SPHN</name>
<accession>A0A1T5BVQ7</accession>
<dbReference type="RefSeq" id="WP_079647667.1">
    <property type="nucleotide sequence ID" value="NZ_FUYM01000003.1"/>
</dbReference>
<sequence>MFPFASGLLTPSAINARRIGTLSAGDNAVPSAALASIGARAGDFAIGLGSFYLAGSSAAGGWTRLGATAISSKILAAGDIGSGVTFGRGGNVAVYRGVNALSLAKATGTSGARTSMSTSGFSRGPSHAGLLLATVSVGANFTEVEPTLPSGFNSWGTRTFYNGAENPNVATQLLAYDRLQPNAPLYDGQGFSFGWDTAGGSYDAYIIELLRI</sequence>